<feature type="domain" description="HRPKS sdrA-like NAD(P)-binding" evidence="1">
    <location>
        <begin position="14"/>
        <end position="86"/>
    </location>
</feature>
<dbReference type="RefSeq" id="XP_046067883.1">
    <property type="nucleotide sequence ID" value="XM_046220937.1"/>
</dbReference>
<organism evidence="2 3">
    <name type="scientific">Talaromyces proteolyticus</name>
    <dbReference type="NCBI Taxonomy" id="1131652"/>
    <lineage>
        <taxon>Eukaryota</taxon>
        <taxon>Fungi</taxon>
        <taxon>Dikarya</taxon>
        <taxon>Ascomycota</taxon>
        <taxon>Pezizomycotina</taxon>
        <taxon>Eurotiomycetes</taxon>
        <taxon>Eurotiomycetidae</taxon>
        <taxon>Eurotiales</taxon>
        <taxon>Trichocomaceae</taxon>
        <taxon>Talaromyces</taxon>
        <taxon>Talaromyces sect. Bacilispori</taxon>
    </lineage>
</organism>
<name>A0AAD4PSQ8_9EURO</name>
<gene>
    <name evidence="2" type="ORF">BGW36DRAFT_431129</name>
</gene>
<reference evidence="2" key="1">
    <citation type="submission" date="2021-12" db="EMBL/GenBank/DDBJ databases">
        <title>Convergent genome expansion in fungi linked to evolution of root-endophyte symbiosis.</title>
        <authorList>
            <consortium name="DOE Joint Genome Institute"/>
            <person name="Ke Y.-H."/>
            <person name="Bonito G."/>
            <person name="Liao H.-L."/>
            <person name="Looney B."/>
            <person name="Rojas-Flechas A."/>
            <person name="Nash J."/>
            <person name="Hameed K."/>
            <person name="Schadt C."/>
            <person name="Martin F."/>
            <person name="Crous P.W."/>
            <person name="Miettinen O."/>
            <person name="Magnuson J.K."/>
            <person name="Labbe J."/>
            <person name="Jacobson D."/>
            <person name="Doktycz M.J."/>
            <person name="Veneault-Fourrey C."/>
            <person name="Kuo A."/>
            <person name="Mondo S."/>
            <person name="Calhoun S."/>
            <person name="Riley R."/>
            <person name="Ohm R."/>
            <person name="LaButti K."/>
            <person name="Andreopoulos B."/>
            <person name="Pangilinan J."/>
            <person name="Nolan M."/>
            <person name="Tritt A."/>
            <person name="Clum A."/>
            <person name="Lipzen A."/>
            <person name="Daum C."/>
            <person name="Barry K."/>
            <person name="Grigoriev I.V."/>
            <person name="Vilgalys R."/>
        </authorList>
    </citation>
    <scope>NUCLEOTIDE SEQUENCE</scope>
    <source>
        <strain evidence="2">PMI_201</strain>
    </source>
</reference>
<keyword evidence="3" id="KW-1185">Reference proteome</keyword>
<dbReference type="Pfam" id="PF23114">
    <property type="entry name" value="NAD-bd_HRPKS_sdrA"/>
    <property type="match status" value="1"/>
</dbReference>
<evidence type="ECO:0000313" key="2">
    <source>
        <dbReference type="EMBL" id="KAH8691886.1"/>
    </source>
</evidence>
<dbReference type="GeneID" id="70251224"/>
<sequence>MSLPANQDAIAFLDDEGPFLENMDNQRFESYKSLVENLKQCGIFWVTGLSQIQCQDLRFGQITGFARTIRSEMLVDFATCEVDNVNTSLDVFGKFQIRKEDGTLKPEFEYASIDNTTYTLLLNARRAVEVELE</sequence>
<dbReference type="Proteomes" id="UP001201262">
    <property type="component" value="Unassembled WGS sequence"/>
</dbReference>
<protein>
    <recommendedName>
        <fullName evidence="1">HRPKS sdrA-like NAD(P)-binding domain-containing protein</fullName>
    </recommendedName>
</protein>
<proteinExistence type="predicted"/>
<dbReference type="AlphaFoldDB" id="A0AAD4PSQ8"/>
<comment type="caution">
    <text evidence="2">The sequence shown here is derived from an EMBL/GenBank/DDBJ whole genome shotgun (WGS) entry which is preliminary data.</text>
</comment>
<evidence type="ECO:0000313" key="3">
    <source>
        <dbReference type="Proteomes" id="UP001201262"/>
    </source>
</evidence>
<accession>A0AAD4PSQ8</accession>
<dbReference type="EMBL" id="JAJTJA010000011">
    <property type="protein sequence ID" value="KAH8691886.1"/>
    <property type="molecule type" value="Genomic_DNA"/>
</dbReference>
<evidence type="ECO:0000259" key="1">
    <source>
        <dbReference type="Pfam" id="PF23114"/>
    </source>
</evidence>
<dbReference type="InterPro" id="IPR056501">
    <property type="entry name" value="NAD-bd_HRPKS_sdrA"/>
</dbReference>